<dbReference type="Gene3D" id="3.30.1600.10">
    <property type="entry name" value="SIR2/SIRT2 'Small Domain"/>
    <property type="match status" value="1"/>
</dbReference>
<keyword evidence="2" id="KW-0808">Transferase</keyword>
<protein>
    <recommendedName>
        <fullName evidence="1">protein acetyllysine N-acetyltransferase</fullName>
        <ecNumber evidence="1">2.3.1.286</ecNumber>
    </recommendedName>
</protein>
<dbReference type="InterPro" id="IPR050134">
    <property type="entry name" value="NAD-dep_sirtuin_deacylases"/>
</dbReference>
<feature type="binding site" evidence="4">
    <location>
        <position position="147"/>
    </location>
    <ligand>
        <name>Zn(2+)</name>
        <dbReference type="ChEBI" id="CHEBI:29105"/>
    </ligand>
</feature>
<dbReference type="GO" id="GO:0017136">
    <property type="term" value="F:histone deacetylase activity, NAD-dependent"/>
    <property type="evidence" value="ECO:0007669"/>
    <property type="project" value="TreeGrafter"/>
</dbReference>
<dbReference type="InterPro" id="IPR026590">
    <property type="entry name" value="Ssirtuin_cat_dom"/>
</dbReference>
<evidence type="ECO:0000256" key="2">
    <source>
        <dbReference type="ARBA" id="ARBA00022679"/>
    </source>
</evidence>
<dbReference type="PROSITE" id="PS50305">
    <property type="entry name" value="SIRTUIN"/>
    <property type="match status" value="1"/>
</dbReference>
<name>C8WXB4_ALIAD</name>
<keyword evidence="7" id="KW-1185">Reference proteome</keyword>
<feature type="binding site" evidence="4">
    <location>
        <position position="130"/>
    </location>
    <ligand>
        <name>Zn(2+)</name>
        <dbReference type="ChEBI" id="CHEBI:29105"/>
    </ligand>
</feature>
<evidence type="ECO:0000256" key="3">
    <source>
        <dbReference type="ARBA" id="ARBA00023027"/>
    </source>
</evidence>
<organism evidence="6 7">
    <name type="scientific">Alicyclobacillus acidocaldarius subsp. acidocaldarius (strain ATCC 27009 / DSM 446 / BCRC 14685 / JCM 5260 / KCTC 1825 / NBRC 15652 / NCIMB 11725 / NRRL B-14509 / 104-IA)</name>
    <name type="common">Bacillus acidocaldarius</name>
    <dbReference type="NCBI Taxonomy" id="521098"/>
    <lineage>
        <taxon>Bacteria</taxon>
        <taxon>Bacillati</taxon>
        <taxon>Bacillota</taxon>
        <taxon>Bacilli</taxon>
        <taxon>Bacillales</taxon>
        <taxon>Alicyclobacillaceae</taxon>
        <taxon>Alicyclobacillus</taxon>
    </lineage>
</organism>
<reference evidence="6 7" key="2">
    <citation type="journal article" date="2010" name="Stand. Genomic Sci.">
        <title>Complete genome sequence of Alicyclobacillus acidocaldarius type strain (104-IA).</title>
        <authorList>
            <person name="Mavromatis K."/>
            <person name="Sikorski J."/>
            <person name="Lapidus A."/>
            <person name="Glavina Del Rio T."/>
            <person name="Copeland A."/>
            <person name="Tice H."/>
            <person name="Cheng J.F."/>
            <person name="Lucas S."/>
            <person name="Chen F."/>
            <person name="Nolan M."/>
            <person name="Bruce D."/>
            <person name="Goodwin L."/>
            <person name="Pitluck S."/>
            <person name="Ivanova N."/>
            <person name="Ovchinnikova G."/>
            <person name="Pati A."/>
            <person name="Chen A."/>
            <person name="Palaniappan K."/>
            <person name="Land M."/>
            <person name="Hauser L."/>
            <person name="Chang Y.J."/>
            <person name="Jeffries C.D."/>
            <person name="Chain P."/>
            <person name="Meincke L."/>
            <person name="Sims D."/>
            <person name="Chertkov O."/>
            <person name="Han C."/>
            <person name="Brettin T."/>
            <person name="Detter J.C."/>
            <person name="Wahrenburg C."/>
            <person name="Rohde M."/>
            <person name="Pukall R."/>
            <person name="Goker M."/>
            <person name="Bristow J."/>
            <person name="Eisen J.A."/>
            <person name="Markowitz V."/>
            <person name="Hugenholtz P."/>
            <person name="Klenk H.P."/>
            <person name="Kyrpides N.C."/>
        </authorList>
    </citation>
    <scope>NUCLEOTIDE SEQUENCE [LARGE SCALE GENOMIC DNA]</scope>
    <source>
        <strain evidence="7">ATCC 27009 / DSM 446 / BCRC 14685 / JCM 5260 / KCTC 1825 / NBRC 15652 / NCIMB 11725 / NRRL B-14509 / 104-IA</strain>
    </source>
</reference>
<feature type="active site" description="Proton acceptor" evidence="4">
    <location>
        <position position="119"/>
    </location>
</feature>
<dbReference type="GO" id="GO:0046872">
    <property type="term" value="F:metal ion binding"/>
    <property type="evidence" value="ECO:0007669"/>
    <property type="project" value="UniProtKB-KW"/>
</dbReference>
<dbReference type="KEGG" id="aac:Aaci_1724"/>
<evidence type="ECO:0000313" key="6">
    <source>
        <dbReference type="EMBL" id="ACV58736.1"/>
    </source>
</evidence>
<dbReference type="GO" id="GO:0070403">
    <property type="term" value="F:NAD+ binding"/>
    <property type="evidence" value="ECO:0007669"/>
    <property type="project" value="InterPro"/>
</dbReference>
<dbReference type="PANTHER" id="PTHR11085">
    <property type="entry name" value="NAD-DEPENDENT PROTEIN DEACYLASE SIRTUIN-5, MITOCHONDRIAL-RELATED"/>
    <property type="match status" value="1"/>
</dbReference>
<dbReference type="Gene3D" id="3.40.50.1220">
    <property type="entry name" value="TPP-binding domain"/>
    <property type="match status" value="1"/>
</dbReference>
<dbReference type="HOGENOM" id="CLU_023643_3_1_9"/>
<dbReference type="InterPro" id="IPR029035">
    <property type="entry name" value="DHS-like_NAD/FAD-binding_dom"/>
</dbReference>
<feature type="binding site" evidence="4">
    <location>
        <position position="127"/>
    </location>
    <ligand>
        <name>Zn(2+)</name>
        <dbReference type="ChEBI" id="CHEBI:29105"/>
    </ligand>
</feature>
<dbReference type="SUPFAM" id="SSF52467">
    <property type="entry name" value="DHS-like NAD/FAD-binding domain"/>
    <property type="match status" value="1"/>
</dbReference>
<sequence>MLYYCSGKPPAKRVHRHLWTWPKSHLVAITGAGISVESGLPTVDDMVAGVPLRSLFQPNIWREQPLEAFHAFRVIAREWQRKRPNRAHLALAQAEIPIITQNIDGLHRAAGSTRVIELHGNLRELRCDACGGIFQSELAWREQLPKCPTCGELLRPGFVLEGEEVRHIARALDWVTEARGLLVVGTELQMTPVRELYEVARRRNVPIAWVRDHAEDWVPYLLGQEGGSDSLFCPGEV</sequence>
<dbReference type="Proteomes" id="UP000001917">
    <property type="component" value="Chromosome"/>
</dbReference>
<proteinExistence type="predicted"/>
<keyword evidence="3" id="KW-0520">NAD</keyword>
<accession>C8WXB4</accession>
<dbReference type="EMBL" id="CP001727">
    <property type="protein sequence ID" value="ACV58736.1"/>
    <property type="molecule type" value="Genomic_DNA"/>
</dbReference>
<dbReference type="eggNOG" id="COG0846">
    <property type="taxonomic scope" value="Bacteria"/>
</dbReference>
<evidence type="ECO:0000256" key="1">
    <source>
        <dbReference type="ARBA" id="ARBA00012928"/>
    </source>
</evidence>
<feature type="domain" description="Deacetylase sirtuin-type" evidence="5">
    <location>
        <begin position="8"/>
        <end position="237"/>
    </location>
</feature>
<dbReference type="AlphaFoldDB" id="C8WXB4"/>
<evidence type="ECO:0000256" key="4">
    <source>
        <dbReference type="PROSITE-ProRule" id="PRU00236"/>
    </source>
</evidence>
<dbReference type="STRING" id="521098.Aaci_1724"/>
<reference evidence="7" key="1">
    <citation type="submission" date="2009-09" db="EMBL/GenBank/DDBJ databases">
        <title>The complete chromosome of Alicyclobacillus acidocaldarius subsp. acidocaldarius DSM 446.</title>
        <authorList>
            <consortium name="US DOE Joint Genome Institute (JGI-PGF)"/>
            <person name="Lucas S."/>
            <person name="Copeland A."/>
            <person name="Lapidus A."/>
            <person name="Glavina del Rio T."/>
            <person name="Dalin E."/>
            <person name="Tice H."/>
            <person name="Bruce D."/>
            <person name="Goodwin L."/>
            <person name="Pitluck S."/>
            <person name="Kyrpides N."/>
            <person name="Mavromatis K."/>
            <person name="Ivanova N."/>
            <person name="Ovchinnikova G."/>
            <person name="Chertkov O."/>
            <person name="Sims D."/>
            <person name="Brettin T."/>
            <person name="Detter J.C."/>
            <person name="Han C."/>
            <person name="Larimer F."/>
            <person name="Land M."/>
            <person name="Hauser L."/>
            <person name="Markowitz V."/>
            <person name="Cheng J.-F."/>
            <person name="Hugenholtz P."/>
            <person name="Woyke T."/>
            <person name="Wu D."/>
            <person name="Pukall R."/>
            <person name="Klenk H.-P."/>
            <person name="Eisen J.A."/>
        </authorList>
    </citation>
    <scope>NUCLEOTIDE SEQUENCE [LARGE SCALE GENOMIC DNA]</scope>
    <source>
        <strain evidence="7">ATCC 27009 / DSM 446 / BCRC 14685 / JCM 5260 / KCTC 1825 / NBRC 15652 / NCIMB 11725 / NRRL B-14509 / 104-IA</strain>
    </source>
</reference>
<dbReference type="InterPro" id="IPR026591">
    <property type="entry name" value="Sirtuin_cat_small_dom_sf"/>
</dbReference>
<keyword evidence="4" id="KW-0479">Metal-binding</keyword>
<dbReference type="EC" id="2.3.1.286" evidence="1"/>
<dbReference type="InterPro" id="IPR003000">
    <property type="entry name" value="Sirtuin"/>
</dbReference>
<evidence type="ECO:0000259" key="5">
    <source>
        <dbReference type="PROSITE" id="PS50305"/>
    </source>
</evidence>
<gene>
    <name evidence="6" type="ordered locus">Aaci_1724</name>
</gene>
<dbReference type="Pfam" id="PF02146">
    <property type="entry name" value="SIR2"/>
    <property type="match status" value="1"/>
</dbReference>
<evidence type="ECO:0000313" key="7">
    <source>
        <dbReference type="Proteomes" id="UP000001917"/>
    </source>
</evidence>
<keyword evidence="4" id="KW-0862">Zinc</keyword>
<dbReference type="RefSeq" id="WP_012811033.1">
    <property type="nucleotide sequence ID" value="NC_013205.1"/>
</dbReference>
<feature type="binding site" evidence="4">
    <location>
        <position position="150"/>
    </location>
    <ligand>
        <name>Zn(2+)</name>
        <dbReference type="ChEBI" id="CHEBI:29105"/>
    </ligand>
</feature>
<dbReference type="PANTHER" id="PTHR11085:SF10">
    <property type="entry name" value="NAD-DEPENDENT PROTEIN DEACYLASE SIRTUIN-5, MITOCHONDRIAL-RELATED"/>
    <property type="match status" value="1"/>
</dbReference>